<keyword evidence="5" id="KW-1185">Reference proteome</keyword>
<dbReference type="Pfam" id="PF13786">
    <property type="entry name" value="DUF4179"/>
    <property type="match status" value="1"/>
</dbReference>
<keyword evidence="1" id="KW-0472">Membrane</keyword>
<gene>
    <name evidence="4" type="ORF">F7732_12255</name>
</gene>
<keyword evidence="1" id="KW-0812">Transmembrane</keyword>
<dbReference type="InterPro" id="IPR040680">
    <property type="entry name" value="DUF5643"/>
</dbReference>
<dbReference type="Pfam" id="PF18705">
    <property type="entry name" value="DUF5643"/>
    <property type="match status" value="1"/>
</dbReference>
<dbReference type="Proteomes" id="UP000441354">
    <property type="component" value="Unassembled WGS sequence"/>
</dbReference>
<evidence type="ECO:0000259" key="3">
    <source>
        <dbReference type="Pfam" id="PF18705"/>
    </source>
</evidence>
<keyword evidence="1" id="KW-1133">Transmembrane helix</keyword>
<dbReference type="Gene3D" id="2.60.40.1630">
    <property type="entry name" value="bacillus anthracis domain"/>
    <property type="match status" value="1"/>
</dbReference>
<proteinExistence type="predicted"/>
<name>A0A7V7RLV8_9BACI</name>
<evidence type="ECO:0000313" key="5">
    <source>
        <dbReference type="Proteomes" id="UP000441354"/>
    </source>
</evidence>
<sequence>MRKAECHMFEKEEQKLIGWKKVYDELPYPVEDIDAAIQAGFQKGRQKKKKVMRKRWLYSSAAAAVFFITFFVSIRYSNVLANYIAVIPGMEKVVEKIRYDKGLLAAVENDYVQEVGVSQERNGLKVNIDHVIADEYGMVLFYSIESNEKQTNYQIHDLELKSAKGKDPVMATSGYGVDFPSDTPRNKVDTTAELFFSEPLETTDFILDIEVGTGTQKEQFEIPFSLNKSLEQKKTYEVNKTVSIEQQNITIKQVEIYPLRVAVTLEMDESNSKKILSFDDLRLVDEHGEAWTKISNGVTANYINEHEQILYLQSNYFKEPEELYIVLNRLQAIDREDDTVVVDTSTEEIVKQPKGDLLSDLEVIGNDVWFKLKTEKEFNYSLFMLSSIDAKGNEYNHGSMVEGHIENGMQRMGIRLNSTNNSTNIVNPLTLKISAFPQWINGDAQVKVK</sequence>
<comment type="caution">
    <text evidence="4">The sequence shown here is derived from an EMBL/GenBank/DDBJ whole genome shotgun (WGS) entry which is preliminary data.</text>
</comment>
<organism evidence="4 5">
    <name type="scientific">Bacillus mesophilum</name>
    <dbReference type="NCBI Taxonomy" id="1071718"/>
    <lineage>
        <taxon>Bacteria</taxon>
        <taxon>Bacillati</taxon>
        <taxon>Bacillota</taxon>
        <taxon>Bacilli</taxon>
        <taxon>Bacillales</taxon>
        <taxon>Bacillaceae</taxon>
        <taxon>Bacillus</taxon>
    </lineage>
</organism>
<feature type="domain" description="DUF4179" evidence="2">
    <location>
        <begin position="53"/>
        <end position="146"/>
    </location>
</feature>
<dbReference type="InterPro" id="IPR025436">
    <property type="entry name" value="DUF4179"/>
</dbReference>
<evidence type="ECO:0000313" key="4">
    <source>
        <dbReference type="EMBL" id="KAB2332847.1"/>
    </source>
</evidence>
<feature type="transmembrane region" description="Helical" evidence="1">
    <location>
        <begin position="56"/>
        <end position="76"/>
    </location>
</feature>
<dbReference type="AlphaFoldDB" id="A0A7V7RLV8"/>
<evidence type="ECO:0000256" key="1">
    <source>
        <dbReference type="SAM" id="Phobius"/>
    </source>
</evidence>
<protein>
    <submittedName>
        <fullName evidence="4">DUF4179 domain-containing protein</fullName>
    </submittedName>
</protein>
<dbReference type="EMBL" id="WBOT01000003">
    <property type="protein sequence ID" value="KAB2332847.1"/>
    <property type="molecule type" value="Genomic_DNA"/>
</dbReference>
<feature type="domain" description="DUF5643" evidence="3">
    <location>
        <begin position="233"/>
        <end position="344"/>
    </location>
</feature>
<accession>A0A7V7RLV8</accession>
<reference evidence="4 5" key="1">
    <citation type="journal article" date="2014" name="Arch. Microbiol.">
        <title>Bacillus mesophilum sp. nov., strain IITR-54T, a novel 4-chlorobiphenyl dechlorinating bacterium.</title>
        <authorList>
            <person name="Manickam N."/>
            <person name="Singh N.K."/>
            <person name="Bajaj A."/>
            <person name="Kumar R.M."/>
            <person name="Kaur G."/>
            <person name="Kaur N."/>
            <person name="Bala M."/>
            <person name="Kumar A."/>
            <person name="Mayilraj S."/>
        </authorList>
    </citation>
    <scope>NUCLEOTIDE SEQUENCE [LARGE SCALE GENOMIC DNA]</scope>
    <source>
        <strain evidence="4 5">IITR-54</strain>
    </source>
</reference>
<evidence type="ECO:0000259" key="2">
    <source>
        <dbReference type="Pfam" id="PF13786"/>
    </source>
</evidence>